<evidence type="ECO:0000313" key="3">
    <source>
        <dbReference type="Proteomes" id="UP001218188"/>
    </source>
</evidence>
<proteinExistence type="predicted"/>
<gene>
    <name evidence="2" type="ORF">C8F04DRAFT_1043355</name>
</gene>
<name>A0AAD6SKK7_9AGAR</name>
<evidence type="ECO:0000313" key="2">
    <source>
        <dbReference type="EMBL" id="KAJ7029353.1"/>
    </source>
</evidence>
<dbReference type="Proteomes" id="UP001218188">
    <property type="component" value="Unassembled WGS sequence"/>
</dbReference>
<accession>A0AAD6SKK7</accession>
<dbReference type="CDD" id="cd14361">
    <property type="entry name" value="UBA_HYPK"/>
    <property type="match status" value="1"/>
</dbReference>
<sequence>MAMASRTNGRPEPEVIVNYGDGFSYVKATMMDAFRPGGLLDKPPVVLHSVRPLTKAQRDTIRKEDVKLIVNEFEIPEAQAERVLVDHKGNISDALRSLVGL</sequence>
<feature type="domain" description="Nascent polypeptide-associated complex subunit alpha-like UBA" evidence="1">
    <location>
        <begin position="60"/>
        <end position="99"/>
    </location>
</feature>
<reference evidence="2" key="1">
    <citation type="submission" date="2023-03" db="EMBL/GenBank/DDBJ databases">
        <title>Massive genome expansion in bonnet fungi (Mycena s.s.) driven by repeated elements and novel gene families across ecological guilds.</title>
        <authorList>
            <consortium name="Lawrence Berkeley National Laboratory"/>
            <person name="Harder C.B."/>
            <person name="Miyauchi S."/>
            <person name="Viragh M."/>
            <person name="Kuo A."/>
            <person name="Thoen E."/>
            <person name="Andreopoulos B."/>
            <person name="Lu D."/>
            <person name="Skrede I."/>
            <person name="Drula E."/>
            <person name="Henrissat B."/>
            <person name="Morin E."/>
            <person name="Kohler A."/>
            <person name="Barry K."/>
            <person name="LaButti K."/>
            <person name="Morin E."/>
            <person name="Salamov A."/>
            <person name="Lipzen A."/>
            <person name="Mereny Z."/>
            <person name="Hegedus B."/>
            <person name="Baldrian P."/>
            <person name="Stursova M."/>
            <person name="Weitz H."/>
            <person name="Taylor A."/>
            <person name="Grigoriev I.V."/>
            <person name="Nagy L.G."/>
            <person name="Martin F."/>
            <person name="Kauserud H."/>
        </authorList>
    </citation>
    <scope>NUCLEOTIDE SEQUENCE</scope>
    <source>
        <strain evidence="2">CBHHK200</strain>
    </source>
</reference>
<dbReference type="Pfam" id="PF19026">
    <property type="entry name" value="UBA_HYPK"/>
    <property type="match status" value="1"/>
</dbReference>
<comment type="caution">
    <text evidence="2">The sequence shown here is derived from an EMBL/GenBank/DDBJ whole genome shotgun (WGS) entry which is preliminary data.</text>
</comment>
<protein>
    <recommendedName>
        <fullName evidence="1">Nascent polypeptide-associated complex subunit alpha-like UBA domain-containing protein</fullName>
    </recommendedName>
</protein>
<dbReference type="EMBL" id="JARJCM010000102">
    <property type="protein sequence ID" value="KAJ7029353.1"/>
    <property type="molecule type" value="Genomic_DNA"/>
</dbReference>
<dbReference type="InterPro" id="IPR044034">
    <property type="entry name" value="NAC-like_UBA"/>
</dbReference>
<organism evidence="2 3">
    <name type="scientific">Mycena alexandri</name>
    <dbReference type="NCBI Taxonomy" id="1745969"/>
    <lineage>
        <taxon>Eukaryota</taxon>
        <taxon>Fungi</taxon>
        <taxon>Dikarya</taxon>
        <taxon>Basidiomycota</taxon>
        <taxon>Agaricomycotina</taxon>
        <taxon>Agaricomycetes</taxon>
        <taxon>Agaricomycetidae</taxon>
        <taxon>Agaricales</taxon>
        <taxon>Marasmiineae</taxon>
        <taxon>Mycenaceae</taxon>
        <taxon>Mycena</taxon>
    </lineage>
</organism>
<keyword evidence="3" id="KW-1185">Reference proteome</keyword>
<dbReference type="AlphaFoldDB" id="A0AAD6SKK7"/>
<evidence type="ECO:0000259" key="1">
    <source>
        <dbReference type="Pfam" id="PF19026"/>
    </source>
</evidence>
<dbReference type="InterPro" id="IPR038922">
    <property type="entry name" value="HYPK_UBA"/>
</dbReference>